<organism evidence="9 10">
    <name type="scientific">Dermatophagoides farinae</name>
    <name type="common">American house dust mite</name>
    <dbReference type="NCBI Taxonomy" id="6954"/>
    <lineage>
        <taxon>Eukaryota</taxon>
        <taxon>Metazoa</taxon>
        <taxon>Ecdysozoa</taxon>
        <taxon>Arthropoda</taxon>
        <taxon>Chelicerata</taxon>
        <taxon>Arachnida</taxon>
        <taxon>Acari</taxon>
        <taxon>Acariformes</taxon>
        <taxon>Sarcoptiformes</taxon>
        <taxon>Astigmata</taxon>
        <taxon>Psoroptidia</taxon>
        <taxon>Analgoidea</taxon>
        <taxon>Pyroglyphidae</taxon>
        <taxon>Dermatophagoidinae</taxon>
        <taxon>Dermatophagoides</taxon>
    </lineage>
</organism>
<evidence type="ECO:0000313" key="9">
    <source>
        <dbReference type="EMBL" id="KAH9516217.1"/>
    </source>
</evidence>
<evidence type="ECO:0000256" key="6">
    <source>
        <dbReference type="PIRSR" id="PIRSR613078-1"/>
    </source>
</evidence>
<dbReference type="AlphaFoldDB" id="A0A922HZG0"/>
<evidence type="ECO:0000256" key="5">
    <source>
        <dbReference type="ARBA" id="ARBA00042275"/>
    </source>
</evidence>
<evidence type="ECO:0000256" key="2">
    <source>
        <dbReference type="ARBA" id="ARBA00022801"/>
    </source>
</evidence>
<dbReference type="CDD" id="cd07067">
    <property type="entry name" value="HP_PGM_like"/>
    <property type="match status" value="1"/>
</dbReference>
<dbReference type="InterPro" id="IPR051695">
    <property type="entry name" value="Phosphoglycerate_Mutase"/>
</dbReference>
<feature type="active site" description="Proton donor/acceptor" evidence="6">
    <location>
        <position position="92"/>
    </location>
</feature>
<dbReference type="GO" id="GO:0005829">
    <property type="term" value="C:cytosol"/>
    <property type="evidence" value="ECO:0007669"/>
    <property type="project" value="TreeGrafter"/>
</dbReference>
<dbReference type="SUPFAM" id="SSF53254">
    <property type="entry name" value="Phosphoglycerate mutase-like"/>
    <property type="match status" value="1"/>
</dbReference>
<comment type="caution">
    <text evidence="9">The sequence shown here is derived from an EMBL/GenBank/DDBJ whole genome shotgun (WGS) entry which is preliminary data.</text>
</comment>
<dbReference type="Gene3D" id="3.40.50.1240">
    <property type="entry name" value="Phosphoglycerate mutase-like"/>
    <property type="match status" value="1"/>
</dbReference>
<evidence type="ECO:0000256" key="4">
    <source>
        <dbReference type="ARBA" id="ARBA00040907"/>
    </source>
</evidence>
<feature type="binding site" evidence="7">
    <location>
        <position position="68"/>
    </location>
    <ligand>
        <name>substrate</name>
    </ligand>
</feature>
<feature type="active site" description="Tele-phosphohistidine intermediate" evidence="6">
    <location>
        <position position="19"/>
    </location>
</feature>
<dbReference type="GO" id="GO:0045820">
    <property type="term" value="P:negative regulation of glycolytic process"/>
    <property type="evidence" value="ECO:0007669"/>
    <property type="project" value="TreeGrafter"/>
</dbReference>
<evidence type="ECO:0000256" key="8">
    <source>
        <dbReference type="PIRSR" id="PIRSR613078-3"/>
    </source>
</evidence>
<feature type="site" description="Transition state stabilizer" evidence="8">
    <location>
        <position position="158"/>
    </location>
</feature>
<sequence length="243" mass="27520">MSPLTKVKFPSFLLTLIRHGETNENNQAIVQGQKDTKLNETGRKQSQCLAKNFDSNGFNRIYASDLSRAYDTCTILLSDDSKCIITDPLIRERSFGEKEGRPLKELVAAARNAGLSTPEYIAKGGESLADVQKRVIRFLQEKILLSTKPDEQVLIVSHGGVIRQMIEFLAEFMPTDLNSSEFEKKKKLIPPNTSVTEFRIFYCPAKHQIESVECMRLHEIEHLDEKTKQHALNQPQINAKVAM</sequence>
<dbReference type="PANTHER" id="PTHR46517">
    <property type="entry name" value="FRUCTOSE-2,6-BISPHOSPHATASE TIGAR"/>
    <property type="match status" value="1"/>
</dbReference>
<name>A0A922HZG0_DERFA</name>
<comment type="catalytic activity">
    <reaction evidence="1">
        <text>beta-D-fructose 2,6-bisphosphate + H2O = beta-D-fructose 6-phosphate + phosphate</text>
        <dbReference type="Rhea" id="RHEA:17289"/>
        <dbReference type="ChEBI" id="CHEBI:15377"/>
        <dbReference type="ChEBI" id="CHEBI:43474"/>
        <dbReference type="ChEBI" id="CHEBI:57634"/>
        <dbReference type="ChEBI" id="CHEBI:58579"/>
        <dbReference type="EC" id="3.1.3.46"/>
    </reaction>
</comment>
<dbReference type="InterPro" id="IPR013078">
    <property type="entry name" value="His_Pase_superF_clade-1"/>
</dbReference>
<protein>
    <recommendedName>
        <fullName evidence="4">Fructose-2,6-bisphosphatase TIGAR</fullName>
    </recommendedName>
    <alternativeName>
        <fullName evidence="5">TP53-induced glycolysis and apoptosis regulator</fullName>
    </alternativeName>
</protein>
<dbReference type="SMART" id="SM00855">
    <property type="entry name" value="PGAM"/>
    <property type="match status" value="1"/>
</dbReference>
<dbReference type="EMBL" id="ASGP02000003">
    <property type="protein sequence ID" value="KAH9516217.1"/>
    <property type="molecule type" value="Genomic_DNA"/>
</dbReference>
<evidence type="ECO:0000313" key="10">
    <source>
        <dbReference type="Proteomes" id="UP000790347"/>
    </source>
</evidence>
<dbReference type="Proteomes" id="UP000790347">
    <property type="component" value="Unassembled WGS sequence"/>
</dbReference>
<comment type="similarity">
    <text evidence="3">Belongs to the phosphoglycerate mutase family.</text>
</comment>
<evidence type="ECO:0000256" key="7">
    <source>
        <dbReference type="PIRSR" id="PIRSR613078-2"/>
    </source>
</evidence>
<proteinExistence type="inferred from homology"/>
<dbReference type="InterPro" id="IPR029033">
    <property type="entry name" value="His_PPase_superfam"/>
</dbReference>
<keyword evidence="10" id="KW-1185">Reference proteome</keyword>
<reference evidence="9" key="2">
    <citation type="journal article" date="2022" name="Res Sq">
        <title>Comparative Genomics Reveals Insights into the Divergent Evolution of Astigmatic Mites and Household Pest Adaptations.</title>
        <authorList>
            <person name="Xiong Q."/>
            <person name="Wan A.T.-Y."/>
            <person name="Liu X.-Y."/>
            <person name="Fung C.S.-H."/>
            <person name="Xiao X."/>
            <person name="Malainual N."/>
            <person name="Hou J."/>
            <person name="Wang L."/>
            <person name="Wang M."/>
            <person name="Yang K."/>
            <person name="Cui Y."/>
            <person name="Leung E."/>
            <person name="Nong W."/>
            <person name="Shin S.-K."/>
            <person name="Au S."/>
            <person name="Jeong K.Y."/>
            <person name="Chew F.T."/>
            <person name="Hui J."/>
            <person name="Leung T.F."/>
            <person name="Tungtrongchitr A."/>
            <person name="Zhong N."/>
            <person name="Liu Z."/>
            <person name="Tsui S."/>
        </authorList>
    </citation>
    <scope>NUCLEOTIDE SEQUENCE</scope>
    <source>
        <strain evidence="9">Derf</strain>
        <tissue evidence="9">Whole organism</tissue>
    </source>
</reference>
<dbReference type="GO" id="GO:0004331">
    <property type="term" value="F:fructose-2,6-bisphosphate 2-phosphatase activity"/>
    <property type="evidence" value="ECO:0007669"/>
    <property type="project" value="UniProtKB-EC"/>
</dbReference>
<keyword evidence="2" id="KW-0378">Hydrolase</keyword>
<dbReference type="Pfam" id="PF00300">
    <property type="entry name" value="His_Phos_1"/>
    <property type="match status" value="1"/>
</dbReference>
<accession>A0A922HZG0</accession>
<dbReference type="InterPro" id="IPR001345">
    <property type="entry name" value="PG/BPGM_mutase_AS"/>
</dbReference>
<evidence type="ECO:0000256" key="3">
    <source>
        <dbReference type="ARBA" id="ARBA00038362"/>
    </source>
</evidence>
<dbReference type="PROSITE" id="PS00175">
    <property type="entry name" value="PG_MUTASE"/>
    <property type="match status" value="1"/>
</dbReference>
<dbReference type="GO" id="GO:0043456">
    <property type="term" value="P:regulation of pentose-phosphate shunt"/>
    <property type="evidence" value="ECO:0007669"/>
    <property type="project" value="TreeGrafter"/>
</dbReference>
<gene>
    <name evidence="9" type="ORF">DERF_006971</name>
</gene>
<feature type="binding site" evidence="7">
    <location>
        <begin position="18"/>
        <end position="25"/>
    </location>
    <ligand>
        <name>substrate</name>
    </ligand>
</feature>
<reference evidence="9" key="1">
    <citation type="submission" date="2013-05" db="EMBL/GenBank/DDBJ databases">
        <authorList>
            <person name="Yim A.K.Y."/>
            <person name="Chan T.F."/>
            <person name="Ji K.M."/>
            <person name="Liu X.Y."/>
            <person name="Zhou J.W."/>
            <person name="Li R.Q."/>
            <person name="Yang K.Y."/>
            <person name="Li J."/>
            <person name="Li M."/>
            <person name="Law P.T.W."/>
            <person name="Wu Y.L."/>
            <person name="Cai Z.L."/>
            <person name="Qin H."/>
            <person name="Bao Y."/>
            <person name="Leung R.K.K."/>
            <person name="Ng P.K.S."/>
            <person name="Zou J."/>
            <person name="Zhong X.J."/>
            <person name="Ran P.X."/>
            <person name="Zhong N.S."/>
            <person name="Liu Z.G."/>
            <person name="Tsui S.K.W."/>
        </authorList>
    </citation>
    <scope>NUCLEOTIDE SEQUENCE</scope>
    <source>
        <strain evidence="9">Derf</strain>
        <tissue evidence="9">Whole organism</tissue>
    </source>
</reference>
<dbReference type="PANTHER" id="PTHR46517:SF1">
    <property type="entry name" value="FRUCTOSE-2,6-BISPHOSPHATASE TIGAR"/>
    <property type="match status" value="1"/>
</dbReference>
<evidence type="ECO:0000256" key="1">
    <source>
        <dbReference type="ARBA" id="ARBA00000464"/>
    </source>
</evidence>